<comment type="caution">
    <text evidence="1">The sequence shown here is derived from an EMBL/GenBank/DDBJ whole genome shotgun (WGS) entry which is preliminary data.</text>
</comment>
<reference evidence="1" key="1">
    <citation type="submission" date="2022-11" db="EMBL/GenBank/DDBJ databases">
        <authorList>
            <person name="Kikuchi T."/>
        </authorList>
    </citation>
    <scope>NUCLEOTIDE SEQUENCE</scope>
    <source>
        <strain evidence="1">PS1010</strain>
    </source>
</reference>
<proteinExistence type="predicted"/>
<organism evidence="1 2">
    <name type="scientific">Caenorhabditis angaria</name>
    <dbReference type="NCBI Taxonomy" id="860376"/>
    <lineage>
        <taxon>Eukaryota</taxon>
        <taxon>Metazoa</taxon>
        <taxon>Ecdysozoa</taxon>
        <taxon>Nematoda</taxon>
        <taxon>Chromadorea</taxon>
        <taxon>Rhabditida</taxon>
        <taxon>Rhabditina</taxon>
        <taxon>Rhabditomorpha</taxon>
        <taxon>Rhabditoidea</taxon>
        <taxon>Rhabditidae</taxon>
        <taxon>Peloderinae</taxon>
        <taxon>Caenorhabditis</taxon>
    </lineage>
</organism>
<dbReference type="InterPro" id="IPR042097">
    <property type="entry name" value="Aminopeptidase_N-like_N_sf"/>
</dbReference>
<dbReference type="Gene3D" id="2.60.40.1730">
    <property type="entry name" value="tricorn interacting facor f3 domain"/>
    <property type="match status" value="1"/>
</dbReference>
<evidence type="ECO:0000313" key="2">
    <source>
        <dbReference type="Proteomes" id="UP001152747"/>
    </source>
</evidence>
<evidence type="ECO:0000313" key="1">
    <source>
        <dbReference type="EMBL" id="CAI5452009.1"/>
    </source>
</evidence>
<dbReference type="EMBL" id="CANHGI010000005">
    <property type="protein sequence ID" value="CAI5452009.1"/>
    <property type="molecule type" value="Genomic_DNA"/>
</dbReference>
<dbReference type="AlphaFoldDB" id="A0A9P1IXF6"/>
<name>A0A9P1IXF6_9PELO</name>
<accession>A0A9P1IXF6</accession>
<keyword evidence="2" id="KW-1185">Reference proteome</keyword>
<dbReference type="OrthoDB" id="5852862at2759"/>
<protein>
    <submittedName>
        <fullName evidence="1">Uncharacterized protein</fullName>
    </submittedName>
</protein>
<sequence length="200" mass="22450">MAVPTKYLLKVIPNPVESTYEAEIEIHVKFEEPIQEITLRPPGSANIEDVSFFFAQHIYRGNPNYIGKTVEFARTDNLFIINLGNEISPESAQEGAYIFVKFSGNIEDGSPIFFSSQGVTELNQKDQLFFPVFIDNPETDVQLTVVTDYRAGVEPSEGLIAGDHYDYPEIKFANVFKSENPIQVSEISFKISAPTPLILH</sequence>
<dbReference type="Proteomes" id="UP001152747">
    <property type="component" value="Unassembled WGS sequence"/>
</dbReference>
<gene>
    <name evidence="1" type="ORF">CAMP_LOCUS14646</name>
</gene>